<gene>
    <name evidence="16" type="primary">ATP8</name>
</gene>
<dbReference type="GO" id="GO:0031966">
    <property type="term" value="C:mitochondrial membrane"/>
    <property type="evidence" value="ECO:0007669"/>
    <property type="project" value="UniProtKB-SubCell"/>
</dbReference>
<dbReference type="GeneID" id="22921634"/>
<dbReference type="GO" id="GO:0045259">
    <property type="term" value="C:proton-transporting ATP synthase complex"/>
    <property type="evidence" value="ECO:0007669"/>
    <property type="project" value="UniProtKB-KW"/>
</dbReference>
<evidence type="ECO:0000256" key="6">
    <source>
        <dbReference type="ARBA" id="ARBA00022781"/>
    </source>
</evidence>
<evidence type="ECO:0000256" key="10">
    <source>
        <dbReference type="ARBA" id="ARBA00023136"/>
    </source>
</evidence>
<comment type="subcellular location">
    <subcellularLocation>
        <location evidence="1 14">Mitochondrion membrane</location>
        <topology evidence="1 14">Single-pass membrane protein</topology>
    </subcellularLocation>
</comment>
<dbReference type="PANTHER" id="PTHR39937:SF1">
    <property type="entry name" value="ATP SYNTHASE PROTEIN 8"/>
    <property type="match status" value="1"/>
</dbReference>
<dbReference type="AlphaFoldDB" id="A0A0B4U0K4"/>
<evidence type="ECO:0000256" key="3">
    <source>
        <dbReference type="ARBA" id="ARBA00022448"/>
    </source>
</evidence>
<keyword evidence="9 14" id="KW-0496">Mitochondrion</keyword>
<keyword evidence="3 14" id="KW-0813">Transport</keyword>
<evidence type="ECO:0000256" key="11">
    <source>
        <dbReference type="ARBA" id="ARBA00023310"/>
    </source>
</evidence>
<evidence type="ECO:0000256" key="7">
    <source>
        <dbReference type="ARBA" id="ARBA00022989"/>
    </source>
</evidence>
<evidence type="ECO:0000256" key="1">
    <source>
        <dbReference type="ARBA" id="ARBA00004304"/>
    </source>
</evidence>
<evidence type="ECO:0000256" key="2">
    <source>
        <dbReference type="ARBA" id="ARBA00008892"/>
    </source>
</evidence>
<proteinExistence type="inferred from homology"/>
<keyword evidence="11" id="KW-0066">ATP synthesis</keyword>
<dbReference type="PANTHER" id="PTHR39937">
    <property type="entry name" value="ATP SYNTHASE PROTEIN 8"/>
    <property type="match status" value="1"/>
</dbReference>
<organism evidence="16">
    <name type="scientific">Grundulus bogotensis</name>
    <dbReference type="NCBI Taxonomy" id="1545851"/>
    <lineage>
        <taxon>Eukaryota</taxon>
        <taxon>Metazoa</taxon>
        <taxon>Chordata</taxon>
        <taxon>Craniata</taxon>
        <taxon>Vertebrata</taxon>
        <taxon>Euteleostomi</taxon>
        <taxon>Actinopterygii</taxon>
        <taxon>Neopterygii</taxon>
        <taxon>Teleostei</taxon>
        <taxon>Ostariophysi</taxon>
        <taxon>Characiformes</taxon>
        <taxon>Characoidei</taxon>
        <taxon>Acestrorhamphidae</taxon>
        <taxon>Grundulinae</taxon>
        <taxon>Grundulus</taxon>
    </lineage>
</organism>
<evidence type="ECO:0000256" key="4">
    <source>
        <dbReference type="ARBA" id="ARBA00022547"/>
    </source>
</evidence>
<geneLocation type="mitochondrion" evidence="16"/>
<keyword evidence="8 14" id="KW-0406">Ion transport</keyword>
<comment type="subunit">
    <text evidence="13">Component of the ATP synthase complex composed at least of ATP5F1A/subunit alpha, ATP5F1B/subunit beta, ATP5MC1/subunit c (homooctomer), MT-ATP6/subunit a, MT-ATP8/subunit 8, ATP5ME/subunit e, ATP5MF/subunit f, ATP5MG/subunit g, ATP5MK/subunit k, ATP5MJ/subunit j, ATP5F1C/subunit gamma, ATP5F1D/subunit delta, ATP5F1E/subunit epsilon, ATP5PF/subunit F6, ATP5PB/subunit b, ATP5PD/subunit d, ATP5PO/subunit OSCP. ATP synthase complex consists of a soluble F(1) head domain (subunits alpha(3) and beta(3)) - the catalytic core - and a membrane F(0) domain - the membrane proton channel (subunits c, a, 8, e, f, g, k and j). These two domains are linked by a central stalk (subunits gamma, delta, and epsilon) rotating inside the F1 region and a stationary peripheral stalk (subunits F6, b, d, and OSCP).</text>
</comment>
<dbReference type="GO" id="GO:0015078">
    <property type="term" value="F:proton transmembrane transporter activity"/>
    <property type="evidence" value="ECO:0007669"/>
    <property type="project" value="InterPro"/>
</dbReference>
<evidence type="ECO:0000256" key="5">
    <source>
        <dbReference type="ARBA" id="ARBA00022692"/>
    </source>
</evidence>
<protein>
    <recommendedName>
        <fullName evidence="14">ATP synthase complex subunit 8</fullName>
    </recommendedName>
</protein>
<dbReference type="CTD" id="4509"/>
<dbReference type="GO" id="GO:0015986">
    <property type="term" value="P:proton motive force-driven ATP synthesis"/>
    <property type="evidence" value="ECO:0007669"/>
    <property type="project" value="InterPro"/>
</dbReference>
<accession>A0A0B4U0K4</accession>
<dbReference type="InterPro" id="IPR001421">
    <property type="entry name" value="ATP8_metazoa"/>
</dbReference>
<keyword evidence="7 15" id="KW-1133">Transmembrane helix</keyword>
<dbReference type="InterPro" id="IPR050635">
    <property type="entry name" value="ATPase_protein_8"/>
</dbReference>
<comment type="function">
    <text evidence="12">Subunit 8, of the mitochondrial membrane ATP synthase complex (F(1)F(0) ATP synthase or Complex V) that produces ATP from ADP in the presence of a proton gradient across the membrane which is generated by electron transport complexes of the respiratory chain. ATP synthase complex consist of a soluble F(1) head domain - the catalytic core - and a membrane F(1) domain - the membrane proton channel. These two domains are linked by a central stalk rotating inside the F(1) region and a stationary peripheral stalk. During catalysis, ATP synthesis in the catalytic domain of F(1) is coupled via a rotary mechanism of the central stalk subunits to proton translocation. In vivo, can only synthesize ATP although its ATP hydrolase activity can be activated artificially in vitro. Part of the complex F(0) domain.</text>
</comment>
<evidence type="ECO:0000256" key="8">
    <source>
        <dbReference type="ARBA" id="ARBA00023065"/>
    </source>
</evidence>
<evidence type="ECO:0000313" key="16">
    <source>
        <dbReference type="EMBL" id="AJB98420.1"/>
    </source>
</evidence>
<evidence type="ECO:0000256" key="9">
    <source>
        <dbReference type="ARBA" id="ARBA00023128"/>
    </source>
</evidence>
<keyword evidence="4 14" id="KW-0138">CF(0)</keyword>
<dbReference type="Pfam" id="PF00895">
    <property type="entry name" value="ATP-synt_8"/>
    <property type="match status" value="1"/>
</dbReference>
<dbReference type="RefSeq" id="YP_009115637.1">
    <property type="nucleotide sequence ID" value="NC_026195.1"/>
</dbReference>
<evidence type="ECO:0000256" key="14">
    <source>
        <dbReference type="RuleBase" id="RU003661"/>
    </source>
</evidence>
<keyword evidence="6 14" id="KW-0375">Hydrogen ion transport</keyword>
<evidence type="ECO:0000256" key="12">
    <source>
        <dbReference type="ARBA" id="ARBA00053067"/>
    </source>
</evidence>
<name>A0A0B4U0K4_9TELE</name>
<evidence type="ECO:0000256" key="15">
    <source>
        <dbReference type="SAM" id="Phobius"/>
    </source>
</evidence>
<sequence>MPQLILSPWFLILVTSWLIFLVIIPSKVMNHNFNNEPETASTRKPKTNAWDWVWH</sequence>
<feature type="transmembrane region" description="Helical" evidence="15">
    <location>
        <begin position="6"/>
        <end position="24"/>
    </location>
</feature>
<keyword evidence="10 15" id="KW-0472">Membrane</keyword>
<dbReference type="EMBL" id="KM677190">
    <property type="protein sequence ID" value="AJB98420.1"/>
    <property type="molecule type" value="Genomic_DNA"/>
</dbReference>
<reference evidence="16" key="1">
    <citation type="journal article" date="2014" name="Mitochondrial DNA">
        <title>Complete mitochondrial genome sequence of Grundulus bogotensis (Humboldt, 1821).</title>
        <authorList>
            <person name="Isaza J.P."/>
            <person name="Alzate J.F."/>
            <person name="Maldonado-Ocampo J.A."/>
        </authorList>
    </citation>
    <scope>NUCLEOTIDE SEQUENCE</scope>
</reference>
<keyword evidence="5 14" id="KW-0812">Transmembrane</keyword>
<evidence type="ECO:0000256" key="13">
    <source>
        <dbReference type="ARBA" id="ARBA00064647"/>
    </source>
</evidence>
<comment type="similarity">
    <text evidence="2 14">Belongs to the ATPase protein 8 family.</text>
</comment>